<evidence type="ECO:0000313" key="2">
    <source>
        <dbReference type="EMBL" id="CAE6477674.1"/>
    </source>
</evidence>
<dbReference type="Proteomes" id="UP000663853">
    <property type="component" value="Unassembled WGS sequence"/>
</dbReference>
<reference evidence="2" key="1">
    <citation type="submission" date="2021-01" db="EMBL/GenBank/DDBJ databases">
        <authorList>
            <person name="Kaushik A."/>
        </authorList>
    </citation>
    <scope>NUCLEOTIDE SEQUENCE</scope>
    <source>
        <strain evidence="2">AG6-10EEA</strain>
    </source>
</reference>
<feature type="compositionally biased region" description="Polar residues" evidence="1">
    <location>
        <begin position="20"/>
        <end position="35"/>
    </location>
</feature>
<evidence type="ECO:0000256" key="1">
    <source>
        <dbReference type="SAM" id="MobiDB-lite"/>
    </source>
</evidence>
<dbReference type="EMBL" id="CAJMXA010002202">
    <property type="protein sequence ID" value="CAE6477674.1"/>
    <property type="molecule type" value="Genomic_DNA"/>
</dbReference>
<accession>A0A8H3CCK7</accession>
<proteinExistence type="predicted"/>
<organism evidence="2 3">
    <name type="scientific">Rhizoctonia solani</name>
    <dbReference type="NCBI Taxonomy" id="456999"/>
    <lineage>
        <taxon>Eukaryota</taxon>
        <taxon>Fungi</taxon>
        <taxon>Dikarya</taxon>
        <taxon>Basidiomycota</taxon>
        <taxon>Agaricomycotina</taxon>
        <taxon>Agaricomycetes</taxon>
        <taxon>Cantharellales</taxon>
        <taxon>Ceratobasidiaceae</taxon>
        <taxon>Rhizoctonia</taxon>
    </lineage>
</organism>
<evidence type="ECO:0000313" key="3">
    <source>
        <dbReference type="Proteomes" id="UP000663853"/>
    </source>
</evidence>
<sequence>MSDNHSKKRRFLPMRPAPTGSRSSTPLPSRAQSIPSLGGVVAAKKL</sequence>
<comment type="caution">
    <text evidence="2">The sequence shown here is derived from an EMBL/GenBank/DDBJ whole genome shotgun (WGS) entry which is preliminary data.</text>
</comment>
<dbReference type="AlphaFoldDB" id="A0A8H3CCK7"/>
<gene>
    <name evidence="2" type="ORF">RDB_LOCUS83581</name>
</gene>
<protein>
    <submittedName>
        <fullName evidence="2">Uncharacterized protein</fullName>
    </submittedName>
</protein>
<feature type="region of interest" description="Disordered" evidence="1">
    <location>
        <begin position="1"/>
        <end position="46"/>
    </location>
</feature>
<feature type="compositionally biased region" description="Basic residues" evidence="1">
    <location>
        <begin position="1"/>
        <end position="12"/>
    </location>
</feature>
<name>A0A8H3CCK7_9AGAM</name>